<keyword evidence="1" id="KW-0812">Transmembrane</keyword>
<dbReference type="RefSeq" id="WP_184155591.1">
    <property type="nucleotide sequence ID" value="NZ_JACHFM010000011.1"/>
</dbReference>
<feature type="transmembrane region" description="Helical" evidence="1">
    <location>
        <begin position="72"/>
        <end position="91"/>
    </location>
</feature>
<protein>
    <submittedName>
        <fullName evidence="2">Uncharacterized protein</fullName>
    </submittedName>
</protein>
<proteinExistence type="predicted"/>
<gene>
    <name evidence="2" type="ORF">HNP73_004578</name>
</gene>
<evidence type="ECO:0000313" key="2">
    <source>
        <dbReference type="EMBL" id="MBB5224607.1"/>
    </source>
</evidence>
<dbReference type="EMBL" id="JACHFM010000011">
    <property type="protein sequence ID" value="MBB5224607.1"/>
    <property type="molecule type" value="Genomic_DNA"/>
</dbReference>
<evidence type="ECO:0000256" key="1">
    <source>
        <dbReference type="SAM" id="Phobius"/>
    </source>
</evidence>
<reference evidence="2 3" key="1">
    <citation type="submission" date="2020-08" db="EMBL/GenBank/DDBJ databases">
        <title>Genomic Encyclopedia of Type Strains, Phase IV (KMG-IV): sequencing the most valuable type-strain genomes for metagenomic binning, comparative biology and taxonomic classification.</title>
        <authorList>
            <person name="Goeker M."/>
        </authorList>
    </citation>
    <scope>NUCLEOTIDE SEQUENCE [LARGE SCALE GENOMIC DNA]</scope>
    <source>
        <strain evidence="2 3">DSM 101730</strain>
    </source>
</reference>
<evidence type="ECO:0000313" key="3">
    <source>
        <dbReference type="Proteomes" id="UP000549457"/>
    </source>
</evidence>
<feature type="transmembrane region" description="Helical" evidence="1">
    <location>
        <begin position="47"/>
        <end position="66"/>
    </location>
</feature>
<sequence>MSGRFADPRVVDLSEATAELRTRRRILRDNRRKDFARKLRRLTISRSALWVAGFYATLGACTALWWHWDDVGLPRLLMGSLLLVAVLLVIGREVVATHPVWMLLPPAAIVVAAFFWYPLAPTAAILALVLIINLVWLA</sequence>
<feature type="transmembrane region" description="Helical" evidence="1">
    <location>
        <begin position="103"/>
        <end position="136"/>
    </location>
</feature>
<comment type="caution">
    <text evidence="2">The sequence shown here is derived from an EMBL/GenBank/DDBJ whole genome shotgun (WGS) entry which is preliminary data.</text>
</comment>
<keyword evidence="1" id="KW-1133">Transmembrane helix</keyword>
<keyword evidence="3" id="KW-1185">Reference proteome</keyword>
<organism evidence="2 3">
    <name type="scientific">Amaricoccus macauensis</name>
    <dbReference type="NCBI Taxonomy" id="57001"/>
    <lineage>
        <taxon>Bacteria</taxon>
        <taxon>Pseudomonadati</taxon>
        <taxon>Pseudomonadota</taxon>
        <taxon>Alphaproteobacteria</taxon>
        <taxon>Rhodobacterales</taxon>
        <taxon>Paracoccaceae</taxon>
        <taxon>Amaricoccus</taxon>
    </lineage>
</organism>
<keyword evidence="1" id="KW-0472">Membrane</keyword>
<accession>A0A840SRB3</accession>
<dbReference type="AlphaFoldDB" id="A0A840SRB3"/>
<dbReference type="Proteomes" id="UP000549457">
    <property type="component" value="Unassembled WGS sequence"/>
</dbReference>
<name>A0A840SRB3_9RHOB</name>